<dbReference type="InterPro" id="IPR000182">
    <property type="entry name" value="GNAT_dom"/>
</dbReference>
<accession>A0A432PRM7</accession>
<comment type="caution">
    <text evidence="2">The sequence shown here is derived from an EMBL/GenBank/DDBJ whole genome shotgun (WGS) entry which is preliminary data.</text>
</comment>
<name>A0A432PRM7_9HYPH</name>
<dbReference type="AlphaFoldDB" id="A0A432PRM7"/>
<dbReference type="CDD" id="cd04301">
    <property type="entry name" value="NAT_SF"/>
    <property type="match status" value="1"/>
</dbReference>
<dbReference type="InterPro" id="IPR016181">
    <property type="entry name" value="Acyl_CoA_acyltransferase"/>
</dbReference>
<dbReference type="EMBL" id="RJTH01000001">
    <property type="protein sequence ID" value="RUM27139.1"/>
    <property type="molecule type" value="Genomic_DNA"/>
</dbReference>
<dbReference type="Gene3D" id="3.40.630.30">
    <property type="match status" value="1"/>
</dbReference>
<feature type="domain" description="N-acetyltransferase" evidence="1">
    <location>
        <begin position="1"/>
        <end position="160"/>
    </location>
</feature>
<proteinExistence type="predicted"/>
<sequence length="160" mass="17762">MLIRPADKNDQDAIWRIIGPTIRAGETYALDRDLSEADALAYWMGADRETFVAEEGGVILGTYYIKANQAGGGRHVCNCGYMTDVAAAGRGVARRMHEHSLDHARVRGFRAMQFNFVVSSNQRAVQLWQSLGFDIVGRLPGAFLHPTEGYVDALVMFRNL</sequence>
<dbReference type="OrthoDB" id="9788300at2"/>
<protein>
    <submittedName>
        <fullName evidence="2">N-acetyltransferase</fullName>
    </submittedName>
</protein>
<dbReference type="PANTHER" id="PTHR43138:SF1">
    <property type="entry name" value="N-ACETYLTRANSFERASE ACA1"/>
    <property type="match status" value="1"/>
</dbReference>
<dbReference type="Proteomes" id="UP000278823">
    <property type="component" value="Unassembled WGS sequence"/>
</dbReference>
<evidence type="ECO:0000313" key="3">
    <source>
        <dbReference type="Proteomes" id="UP000278823"/>
    </source>
</evidence>
<keyword evidence="3" id="KW-1185">Reference proteome</keyword>
<organism evidence="2 3">
    <name type="scientific">Rhizobium vallis</name>
    <dbReference type="NCBI Taxonomy" id="634290"/>
    <lineage>
        <taxon>Bacteria</taxon>
        <taxon>Pseudomonadati</taxon>
        <taxon>Pseudomonadota</taxon>
        <taxon>Alphaproteobacteria</taxon>
        <taxon>Hyphomicrobiales</taxon>
        <taxon>Rhizobiaceae</taxon>
        <taxon>Rhizobium/Agrobacterium group</taxon>
        <taxon>Rhizobium</taxon>
    </lineage>
</organism>
<reference evidence="3" key="1">
    <citation type="submission" date="2018-11" db="EMBL/GenBank/DDBJ databases">
        <title>Rhizobium chutanense sp. nov., isolated from root nodules of Phaseolus vulgaris in China.</title>
        <authorList>
            <person name="Huo Y."/>
        </authorList>
    </citation>
    <scope>NUCLEOTIDE SEQUENCE [LARGE SCALE GENOMIC DNA]</scope>
    <source>
        <strain evidence="3">CCBAU 65647</strain>
    </source>
</reference>
<dbReference type="SUPFAM" id="SSF55729">
    <property type="entry name" value="Acyl-CoA N-acyltransferases (Nat)"/>
    <property type="match status" value="1"/>
</dbReference>
<keyword evidence="2" id="KW-0808">Transferase</keyword>
<gene>
    <name evidence="2" type="ORF">EFQ99_02765</name>
</gene>
<dbReference type="Pfam" id="PF00583">
    <property type="entry name" value="Acetyltransf_1"/>
    <property type="match status" value="1"/>
</dbReference>
<dbReference type="RefSeq" id="WP_126919123.1">
    <property type="nucleotide sequence ID" value="NZ_ML133686.1"/>
</dbReference>
<dbReference type="PANTHER" id="PTHR43138">
    <property type="entry name" value="ACETYLTRANSFERASE, GNAT FAMILY"/>
    <property type="match status" value="1"/>
</dbReference>
<evidence type="ECO:0000313" key="2">
    <source>
        <dbReference type="EMBL" id="RUM27139.1"/>
    </source>
</evidence>
<dbReference type="InterPro" id="IPR052742">
    <property type="entry name" value="Mito_N-acetyltransferase"/>
</dbReference>
<evidence type="ECO:0000259" key="1">
    <source>
        <dbReference type="PROSITE" id="PS51186"/>
    </source>
</evidence>
<dbReference type="PROSITE" id="PS51186">
    <property type="entry name" value="GNAT"/>
    <property type="match status" value="1"/>
</dbReference>
<dbReference type="GO" id="GO:0016747">
    <property type="term" value="F:acyltransferase activity, transferring groups other than amino-acyl groups"/>
    <property type="evidence" value="ECO:0007669"/>
    <property type="project" value="InterPro"/>
</dbReference>